<dbReference type="KEGG" id="eiv:EIN_201180"/>
<reference evidence="4 5" key="1">
    <citation type="submission" date="2012-10" db="EMBL/GenBank/DDBJ databases">
        <authorList>
            <person name="Zafar N."/>
            <person name="Inman J."/>
            <person name="Hall N."/>
            <person name="Lorenzi H."/>
            <person name="Caler E."/>
        </authorList>
    </citation>
    <scope>NUCLEOTIDE SEQUENCE [LARGE SCALE GENOMIC DNA]</scope>
    <source>
        <strain evidence="4 5">IP1</strain>
    </source>
</reference>
<dbReference type="InterPro" id="IPR021520">
    <property type="entry name" value="Stealth_CR2"/>
</dbReference>
<dbReference type="InterPro" id="IPR031358">
    <property type="entry name" value="Stealth_CR1"/>
</dbReference>
<feature type="domain" description="Stealth protein CR1 conserved region 1" evidence="3">
    <location>
        <begin position="153"/>
        <end position="175"/>
    </location>
</feature>
<dbReference type="AlphaFoldDB" id="A0A0A1U5N2"/>
<keyword evidence="1" id="KW-1133">Transmembrane helix</keyword>
<dbReference type="Pfam" id="PF17101">
    <property type="entry name" value="Stealth_CR1"/>
    <property type="match status" value="1"/>
</dbReference>
<dbReference type="GeneID" id="14888607"/>
<dbReference type="Proteomes" id="UP000014680">
    <property type="component" value="Unassembled WGS sequence"/>
</dbReference>
<dbReference type="PANTHER" id="PTHR47452:SF2">
    <property type="entry name" value="GLYCOSYLTRANSFERASE"/>
    <property type="match status" value="1"/>
</dbReference>
<name>A0A0A1U5N2_ENTIV</name>
<keyword evidence="1" id="KW-0812">Transmembrane</keyword>
<dbReference type="EMBL" id="KB206596">
    <property type="protein sequence ID" value="ELP89623.1"/>
    <property type="molecule type" value="Genomic_DNA"/>
</dbReference>
<dbReference type="OrthoDB" id="263283at2759"/>
<keyword evidence="1" id="KW-0472">Membrane</keyword>
<evidence type="ECO:0000259" key="2">
    <source>
        <dbReference type="Pfam" id="PF11380"/>
    </source>
</evidence>
<gene>
    <name evidence="4" type="ORF">EIN_201180</name>
</gene>
<evidence type="ECO:0000313" key="4">
    <source>
        <dbReference type="EMBL" id="ELP89623.1"/>
    </source>
</evidence>
<dbReference type="VEuPathDB" id="AmoebaDB:EIN_201180"/>
<keyword evidence="5" id="KW-1185">Reference proteome</keyword>
<dbReference type="Pfam" id="PF11380">
    <property type="entry name" value="Stealth_CR2"/>
    <property type="match status" value="1"/>
</dbReference>
<feature type="transmembrane region" description="Helical" evidence="1">
    <location>
        <begin position="6"/>
        <end position="27"/>
    </location>
</feature>
<dbReference type="PANTHER" id="PTHR47452">
    <property type="entry name" value="PUTATIVE-RELATED"/>
    <property type="match status" value="1"/>
</dbReference>
<protein>
    <submittedName>
        <fullName evidence="4">Uncharacterized protein</fullName>
    </submittedName>
</protein>
<sequence length="426" mass="50400">MINRFQLFNLCLFLSVLCFILLAILSVSEKRNKRLRYSVSNEHFDYEMNMVKIAFKDEETLMEQPRYDPDSVPTFTEEQLKEYTKNFPDKHSTQHDNLDPFMFTTEGAQDLIDEKKMFKKALSKCKYCNKFPTNQTEIDLQKMDDIPEMCNGRIDAVWIWVNGSDPTWCSNLNRYAHTIDFTRYRDSRVLKYSVRSVSKYLPYIKNHFLVTADQVPDFIESPCNLTHFRITKNDMTLEVIPHSDLISDAILPTFNSEAIETYCSKSQTYDFFFYRPTPPTFYAKEDKLVIHTEQKMPVDSKPFANNQFWSCMFHSNSLINTYFEKDPNHSNMSKWQGGTAQIGRSCMATMSCQKDLVNVEQDNKSTFLSMRDDHTWNVMQKIIANETQPYAIGVNDEMNEKNFEKEMRYIHRWFENKYNDKTVFEK</sequence>
<evidence type="ECO:0000313" key="5">
    <source>
        <dbReference type="Proteomes" id="UP000014680"/>
    </source>
</evidence>
<dbReference type="InterPro" id="IPR053362">
    <property type="entry name" value="RPS_phosphotransferase_WefF"/>
</dbReference>
<evidence type="ECO:0000259" key="3">
    <source>
        <dbReference type="Pfam" id="PF17101"/>
    </source>
</evidence>
<proteinExistence type="predicted"/>
<feature type="domain" description="Stealth protein CR2 conserved region 2" evidence="2">
    <location>
        <begin position="183"/>
        <end position="265"/>
    </location>
</feature>
<evidence type="ECO:0000256" key="1">
    <source>
        <dbReference type="SAM" id="Phobius"/>
    </source>
</evidence>
<dbReference type="GO" id="GO:0016772">
    <property type="term" value="F:transferase activity, transferring phosphorus-containing groups"/>
    <property type="evidence" value="ECO:0007669"/>
    <property type="project" value="InterPro"/>
</dbReference>
<organism evidence="4 5">
    <name type="scientific">Entamoeba invadens IP1</name>
    <dbReference type="NCBI Taxonomy" id="370355"/>
    <lineage>
        <taxon>Eukaryota</taxon>
        <taxon>Amoebozoa</taxon>
        <taxon>Evosea</taxon>
        <taxon>Archamoebae</taxon>
        <taxon>Mastigamoebida</taxon>
        <taxon>Entamoebidae</taxon>
        <taxon>Entamoeba</taxon>
    </lineage>
</organism>
<dbReference type="RefSeq" id="XP_004256394.1">
    <property type="nucleotide sequence ID" value="XM_004256346.1"/>
</dbReference>
<accession>A0A0A1U5N2</accession>